<dbReference type="VEuPathDB" id="TriTrypDB:BSAL_27915"/>
<gene>
    <name evidence="1" type="ORF">BSAL_27915</name>
</gene>
<name>A0A0S4JK16_BODSA</name>
<dbReference type="OrthoDB" id="433668at2759"/>
<dbReference type="AlphaFoldDB" id="A0A0S4JK16"/>
<evidence type="ECO:0000313" key="1">
    <source>
        <dbReference type="EMBL" id="CUG90603.1"/>
    </source>
</evidence>
<dbReference type="Proteomes" id="UP000051952">
    <property type="component" value="Unassembled WGS sequence"/>
</dbReference>
<keyword evidence="2" id="KW-1185">Reference proteome</keyword>
<sequence length="437" mass="49072">MCLRINHSPLRVVRASLFPFCTLSQFNNRFFEKTTWMRKSSTALRKFVSIGGWCGPALILGKLGLRTEAFPFDFSRCTLDGVIHFIENGFHEGFFPPGPPPYRPECVGIWVLFRGIHTAFAHFDLNDPKIISGFDRKLERWDNLLNGVALDDQHTANEPVTFFRTIAARDPREELALIPALEAALKKRNPHLDYRLVVVVHDQGFLNSTTEFQPLSERCTLWALDYTETDKKTLFDRSQQAYAKIVMASLNDDNWPAIRTPAESNVTVLRIVESFPDLRSLPASDDLVAVDAASPPKHVQLLPQHVAFVPVPADELTVDRFQWRSHNNIALIDGIASVGGTCVGIGSTRCQLGTCAFCGNTNLHKAGRPFRTNRPFTDEEDELLLVHLYKILTGGDKVAAVEQLAHEMDRGAFEVICRIQFLTDSSTKIADGVFFDE</sequence>
<evidence type="ECO:0000313" key="2">
    <source>
        <dbReference type="Proteomes" id="UP000051952"/>
    </source>
</evidence>
<accession>A0A0S4JK16</accession>
<reference evidence="2" key="1">
    <citation type="submission" date="2015-09" db="EMBL/GenBank/DDBJ databases">
        <authorList>
            <consortium name="Pathogen Informatics"/>
        </authorList>
    </citation>
    <scope>NUCLEOTIDE SEQUENCE [LARGE SCALE GENOMIC DNA]</scope>
    <source>
        <strain evidence="2">Lake Konstanz</strain>
    </source>
</reference>
<dbReference type="EMBL" id="CYKH01001851">
    <property type="protein sequence ID" value="CUG90603.1"/>
    <property type="molecule type" value="Genomic_DNA"/>
</dbReference>
<dbReference type="InterPro" id="IPR014903">
    <property type="entry name" value="DUF1796"/>
</dbReference>
<proteinExistence type="predicted"/>
<dbReference type="OMA" id="PECVGPW"/>
<protein>
    <submittedName>
        <fullName evidence="1">Uncharacterized protein</fullName>
    </submittedName>
</protein>
<organism evidence="1 2">
    <name type="scientific">Bodo saltans</name>
    <name type="common">Flagellated protozoan</name>
    <dbReference type="NCBI Taxonomy" id="75058"/>
    <lineage>
        <taxon>Eukaryota</taxon>
        <taxon>Discoba</taxon>
        <taxon>Euglenozoa</taxon>
        <taxon>Kinetoplastea</taxon>
        <taxon>Metakinetoplastina</taxon>
        <taxon>Eubodonida</taxon>
        <taxon>Bodonidae</taxon>
        <taxon>Bodo</taxon>
    </lineage>
</organism>
<dbReference type="Pfam" id="PF08795">
    <property type="entry name" value="DUF1796"/>
    <property type="match status" value="1"/>
</dbReference>